<dbReference type="PANTHER" id="PTHR45755:SF4">
    <property type="entry name" value="ZINC TRANSPORTER 7"/>
    <property type="match status" value="1"/>
</dbReference>
<feature type="domain" description="Cation efflux protein transmembrane" evidence="8">
    <location>
        <begin position="146"/>
        <end position="344"/>
    </location>
</feature>
<feature type="transmembrane region" description="Helical" evidence="7">
    <location>
        <begin position="313"/>
        <end position="336"/>
    </location>
</feature>
<keyword evidence="4 7" id="KW-1133">Transmembrane helix</keyword>
<keyword evidence="6 7" id="KW-0472">Membrane</keyword>
<evidence type="ECO:0000256" key="5">
    <source>
        <dbReference type="ARBA" id="ARBA00023065"/>
    </source>
</evidence>
<dbReference type="InterPro" id="IPR058533">
    <property type="entry name" value="Cation_efflux_TM"/>
</dbReference>
<accession>A0ABX4WJR3</accession>
<keyword evidence="5" id="KW-0406">Ion transport</keyword>
<proteinExistence type="predicted"/>
<keyword evidence="3 7" id="KW-0812">Transmembrane</keyword>
<dbReference type="EMBL" id="NJHS01000138">
    <property type="protein sequence ID" value="PNJ94748.1"/>
    <property type="molecule type" value="Genomic_DNA"/>
</dbReference>
<feature type="transmembrane region" description="Helical" evidence="7">
    <location>
        <begin position="249"/>
        <end position="266"/>
    </location>
</feature>
<evidence type="ECO:0000256" key="3">
    <source>
        <dbReference type="ARBA" id="ARBA00022692"/>
    </source>
</evidence>
<dbReference type="InterPro" id="IPR045316">
    <property type="entry name" value="Msc2-like"/>
</dbReference>
<feature type="transmembrane region" description="Helical" evidence="7">
    <location>
        <begin position="177"/>
        <end position="194"/>
    </location>
</feature>
<comment type="subcellular location">
    <subcellularLocation>
        <location evidence="1">Membrane</location>
        <topology evidence="1">Multi-pass membrane protein</topology>
    </subcellularLocation>
</comment>
<evidence type="ECO:0000256" key="2">
    <source>
        <dbReference type="ARBA" id="ARBA00022448"/>
    </source>
</evidence>
<evidence type="ECO:0000256" key="7">
    <source>
        <dbReference type="SAM" id="Phobius"/>
    </source>
</evidence>
<gene>
    <name evidence="9" type="ORF">CEP15_12775</name>
</gene>
<dbReference type="PANTHER" id="PTHR45755">
    <property type="match status" value="1"/>
</dbReference>
<feature type="transmembrane region" description="Helical" evidence="7">
    <location>
        <begin position="287"/>
        <end position="307"/>
    </location>
</feature>
<dbReference type="InterPro" id="IPR027469">
    <property type="entry name" value="Cation_efflux_TMD_sf"/>
</dbReference>
<dbReference type="Proteomes" id="UP000236284">
    <property type="component" value="Unassembled WGS sequence"/>
</dbReference>
<comment type="caution">
    <text evidence="9">The sequence shown here is derived from an EMBL/GenBank/DDBJ whole genome shotgun (WGS) entry which is preliminary data.</text>
</comment>
<evidence type="ECO:0000256" key="6">
    <source>
        <dbReference type="ARBA" id="ARBA00023136"/>
    </source>
</evidence>
<name>A0ABX4WJR3_9CYAN</name>
<reference evidence="9 10" key="1">
    <citation type="submission" date="2017-06" db="EMBL/GenBank/DDBJ databases">
        <title>Genome variation in co-occurring toxic Cylindrospermopsis raciborskii strains determines phenotypic plasticity.</title>
        <authorList>
            <person name="Willis A."/>
            <person name="Woodhouse J."/>
            <person name="Ongley S."/>
            <person name="Jex A."/>
            <person name="Burford M."/>
            <person name="Neilan B."/>
        </authorList>
    </citation>
    <scope>NUCLEOTIDE SEQUENCE [LARGE SCALE GENOMIC DNA]</scope>
    <source>
        <strain evidence="9 10">C07</strain>
    </source>
</reference>
<dbReference type="NCBIfam" id="NF033827">
    <property type="entry name" value="CDF_efflux_DmeF"/>
    <property type="match status" value="1"/>
</dbReference>
<dbReference type="InterPro" id="IPR008928">
    <property type="entry name" value="6-hairpin_glycosidase_sf"/>
</dbReference>
<evidence type="ECO:0000313" key="9">
    <source>
        <dbReference type="EMBL" id="PNJ94748.1"/>
    </source>
</evidence>
<evidence type="ECO:0000256" key="1">
    <source>
        <dbReference type="ARBA" id="ARBA00004141"/>
    </source>
</evidence>
<dbReference type="Pfam" id="PF01545">
    <property type="entry name" value="Cation_efflux"/>
    <property type="match status" value="1"/>
</dbReference>
<sequence>MAKAALEAINGLNLFGVYGSQASVIHVLPDEIARGRITLKSLLPRESASKEVDAALLSIISYPAFAVEDPGLCDRTFQKIINELSGNYVCKRFLCETQRPHGSLSSIHSIINKECQKPVHIHTLEEWQHSHDFSGNQHQAEKSTKIVMVLTALTMIAEIAAGTIFGSMALLADGWHMATHVAAFGITVFAYQYARNNANNPKYTFGTGKVSVLAGFTSAVVLGIIALFMGIESLQRFFTPTGIQFNESITVAIIGLFVNIVSAFLLQDHHDHEHHHEHQQDHNLRAAYFHVLADALTSVFAIIALFAGKFLGWVWMDAAMGLVGAGVISQWSYGLLQDTGLILLDGSGDKQIRLAIVNAIEENSDNSVTDIHIWYVGQHHLAAMISLVTHDPKTPEYYKMLLRDIPTISHVSIEVNPCHGESCQETRTC</sequence>
<feature type="transmembrane region" description="Helical" evidence="7">
    <location>
        <begin position="206"/>
        <end position="229"/>
    </location>
</feature>
<dbReference type="InterPro" id="IPR002524">
    <property type="entry name" value="Cation_efflux"/>
</dbReference>
<dbReference type="SUPFAM" id="SSF48208">
    <property type="entry name" value="Six-hairpin glycosidases"/>
    <property type="match status" value="1"/>
</dbReference>
<protein>
    <submittedName>
        <fullName evidence="9">Cation transporter</fullName>
    </submittedName>
</protein>
<dbReference type="SUPFAM" id="SSF161111">
    <property type="entry name" value="Cation efflux protein transmembrane domain-like"/>
    <property type="match status" value="1"/>
</dbReference>
<feature type="transmembrane region" description="Helical" evidence="7">
    <location>
        <begin position="146"/>
        <end position="171"/>
    </location>
</feature>
<organism evidence="9 10">
    <name type="scientific">Cylindrospermopsis raciborskii C07</name>
    <dbReference type="NCBI Taxonomy" id="2014886"/>
    <lineage>
        <taxon>Bacteria</taxon>
        <taxon>Bacillati</taxon>
        <taxon>Cyanobacteriota</taxon>
        <taxon>Cyanophyceae</taxon>
        <taxon>Nostocales</taxon>
        <taxon>Aphanizomenonaceae</taxon>
        <taxon>Cylindrospermopsis</taxon>
    </lineage>
</organism>
<evidence type="ECO:0000256" key="4">
    <source>
        <dbReference type="ARBA" id="ARBA00022989"/>
    </source>
</evidence>
<dbReference type="Gene3D" id="1.20.1510.10">
    <property type="entry name" value="Cation efflux protein transmembrane domain"/>
    <property type="match status" value="1"/>
</dbReference>
<evidence type="ECO:0000259" key="8">
    <source>
        <dbReference type="Pfam" id="PF01545"/>
    </source>
</evidence>
<dbReference type="NCBIfam" id="TIGR01297">
    <property type="entry name" value="CDF"/>
    <property type="match status" value="1"/>
</dbReference>
<evidence type="ECO:0000313" key="10">
    <source>
        <dbReference type="Proteomes" id="UP000236284"/>
    </source>
</evidence>
<keyword evidence="10" id="KW-1185">Reference proteome</keyword>
<keyword evidence="2" id="KW-0813">Transport</keyword>